<dbReference type="OrthoDB" id="101010at2759"/>
<evidence type="ECO:0000313" key="3">
    <source>
        <dbReference type="Proteomes" id="UP000694044"/>
    </source>
</evidence>
<feature type="compositionally biased region" description="Basic and acidic residues" evidence="1">
    <location>
        <begin position="64"/>
        <end position="75"/>
    </location>
</feature>
<accession>A0A8T1VP15</accession>
<feature type="region of interest" description="Disordered" evidence="1">
    <location>
        <begin position="1"/>
        <end position="50"/>
    </location>
</feature>
<organism evidence="2 3">
    <name type="scientific">Phytophthora pseudosyringae</name>
    <dbReference type="NCBI Taxonomy" id="221518"/>
    <lineage>
        <taxon>Eukaryota</taxon>
        <taxon>Sar</taxon>
        <taxon>Stramenopiles</taxon>
        <taxon>Oomycota</taxon>
        <taxon>Peronosporomycetes</taxon>
        <taxon>Peronosporales</taxon>
        <taxon>Peronosporaceae</taxon>
        <taxon>Phytophthora</taxon>
    </lineage>
</organism>
<comment type="caution">
    <text evidence="2">The sequence shown here is derived from an EMBL/GenBank/DDBJ whole genome shotgun (WGS) entry which is preliminary data.</text>
</comment>
<evidence type="ECO:0000313" key="2">
    <source>
        <dbReference type="EMBL" id="KAG7381958.1"/>
    </source>
</evidence>
<evidence type="ECO:0000256" key="1">
    <source>
        <dbReference type="SAM" id="MobiDB-lite"/>
    </source>
</evidence>
<name>A0A8T1VP15_9STRA</name>
<dbReference type="AlphaFoldDB" id="A0A8T1VP15"/>
<proteinExistence type="predicted"/>
<feature type="compositionally biased region" description="Polar residues" evidence="1">
    <location>
        <begin position="41"/>
        <end position="50"/>
    </location>
</feature>
<dbReference type="Proteomes" id="UP000694044">
    <property type="component" value="Unassembled WGS sequence"/>
</dbReference>
<sequence>MGLRLTLGQSSTNNHKRPTPPMESGQSSTNNHKRPTPPMESGQSSTPVNATSIQLVKNCNPETILKEKKQHEPQHQPKPTKKRYISKQSMAFMHC</sequence>
<protein>
    <submittedName>
        <fullName evidence="2">Uncharacterized protein</fullName>
    </submittedName>
</protein>
<feature type="region of interest" description="Disordered" evidence="1">
    <location>
        <begin position="63"/>
        <end position="95"/>
    </location>
</feature>
<keyword evidence="3" id="KW-1185">Reference proteome</keyword>
<gene>
    <name evidence="2" type="ORF">PHYPSEUDO_005429</name>
</gene>
<reference evidence="2" key="1">
    <citation type="submission" date="2021-02" db="EMBL/GenBank/DDBJ databases">
        <authorList>
            <person name="Palmer J.M."/>
        </authorList>
    </citation>
    <scope>NUCLEOTIDE SEQUENCE</scope>
    <source>
        <strain evidence="2">SCRP734</strain>
    </source>
</reference>
<dbReference type="EMBL" id="JAGDFM010000225">
    <property type="protein sequence ID" value="KAG7381958.1"/>
    <property type="molecule type" value="Genomic_DNA"/>
</dbReference>